<evidence type="ECO:0000256" key="2">
    <source>
        <dbReference type="ARBA" id="ARBA00022598"/>
    </source>
</evidence>
<dbReference type="InterPro" id="IPR025110">
    <property type="entry name" value="AMP-bd_C"/>
</dbReference>
<proteinExistence type="inferred from homology"/>
<dbReference type="PANTHER" id="PTHR43201">
    <property type="entry name" value="ACYL-COA SYNTHETASE"/>
    <property type="match status" value="1"/>
</dbReference>
<dbReference type="InterPro" id="IPR000873">
    <property type="entry name" value="AMP-dep_synth/lig_dom"/>
</dbReference>
<organism evidence="5 6">
    <name type="scientific">Bacillus suaedaesalsae</name>
    <dbReference type="NCBI Taxonomy" id="2810349"/>
    <lineage>
        <taxon>Bacteria</taxon>
        <taxon>Bacillati</taxon>
        <taxon>Bacillota</taxon>
        <taxon>Bacilli</taxon>
        <taxon>Bacillales</taxon>
        <taxon>Bacillaceae</taxon>
        <taxon>Bacillus</taxon>
    </lineage>
</organism>
<dbReference type="Gene3D" id="3.40.50.12780">
    <property type="entry name" value="N-terminal domain of ligase-like"/>
    <property type="match status" value="1"/>
</dbReference>
<evidence type="ECO:0000313" key="5">
    <source>
        <dbReference type="EMBL" id="MBM6618937.1"/>
    </source>
</evidence>
<reference evidence="5 6" key="1">
    <citation type="submission" date="2021-02" db="EMBL/GenBank/DDBJ databases">
        <title>Bacillus sp. RD4P76, an endophyte from a halophyte.</title>
        <authorList>
            <person name="Sun J.-Q."/>
        </authorList>
    </citation>
    <scope>NUCLEOTIDE SEQUENCE [LARGE SCALE GENOMIC DNA]</scope>
    <source>
        <strain evidence="5 6">RD4P76</strain>
    </source>
</reference>
<dbReference type="PROSITE" id="PS00455">
    <property type="entry name" value="AMP_BINDING"/>
    <property type="match status" value="1"/>
</dbReference>
<name>A0ABS2DKA7_9BACI</name>
<evidence type="ECO:0000259" key="3">
    <source>
        <dbReference type="Pfam" id="PF00501"/>
    </source>
</evidence>
<dbReference type="Proteomes" id="UP001518925">
    <property type="component" value="Unassembled WGS sequence"/>
</dbReference>
<keyword evidence="6" id="KW-1185">Reference proteome</keyword>
<feature type="domain" description="AMP-dependent synthetase/ligase" evidence="3">
    <location>
        <begin position="96"/>
        <end position="270"/>
    </location>
</feature>
<accession>A0ABS2DKA7</accession>
<dbReference type="SUPFAM" id="SSF56801">
    <property type="entry name" value="Acetyl-CoA synthetase-like"/>
    <property type="match status" value="1"/>
</dbReference>
<dbReference type="NCBIfam" id="NF006167">
    <property type="entry name" value="PRK08308.1"/>
    <property type="match status" value="1"/>
</dbReference>
<dbReference type="Gene3D" id="3.30.300.30">
    <property type="match status" value="1"/>
</dbReference>
<gene>
    <name evidence="5" type="ORF">JR050_14805</name>
</gene>
<comment type="caution">
    <text evidence="5">The sequence shown here is derived from an EMBL/GenBank/DDBJ whole genome shotgun (WGS) entry which is preliminary data.</text>
</comment>
<protein>
    <submittedName>
        <fullName evidence="5">AMP-binding protein</fullName>
    </submittedName>
</protein>
<evidence type="ECO:0000313" key="6">
    <source>
        <dbReference type="Proteomes" id="UP001518925"/>
    </source>
</evidence>
<evidence type="ECO:0000256" key="1">
    <source>
        <dbReference type="ARBA" id="ARBA00006432"/>
    </source>
</evidence>
<dbReference type="PANTHER" id="PTHR43201:SF5">
    <property type="entry name" value="MEDIUM-CHAIN ACYL-COA LIGASE ACSF2, MITOCHONDRIAL"/>
    <property type="match status" value="1"/>
</dbReference>
<dbReference type="EMBL" id="JAFELM010000036">
    <property type="protein sequence ID" value="MBM6618937.1"/>
    <property type="molecule type" value="Genomic_DNA"/>
</dbReference>
<feature type="domain" description="AMP-binding enzyme C-terminal" evidence="4">
    <location>
        <begin position="327"/>
        <end position="400"/>
    </location>
</feature>
<comment type="similarity">
    <text evidence="1">Belongs to the ATP-dependent AMP-binding enzyme family.</text>
</comment>
<dbReference type="InterPro" id="IPR045851">
    <property type="entry name" value="AMP-bd_C_sf"/>
</dbReference>
<keyword evidence="2" id="KW-0436">Ligase</keyword>
<dbReference type="RefSeq" id="WP_204204277.1">
    <property type="nucleotide sequence ID" value="NZ_JAFELM010000036.1"/>
</dbReference>
<dbReference type="Pfam" id="PF00501">
    <property type="entry name" value="AMP-binding"/>
    <property type="match status" value="1"/>
</dbReference>
<dbReference type="InterPro" id="IPR020845">
    <property type="entry name" value="AMP-binding_CS"/>
</dbReference>
<evidence type="ECO:0000259" key="4">
    <source>
        <dbReference type="Pfam" id="PF13193"/>
    </source>
</evidence>
<sequence>MLYINDDYFTSEDVEALFCTFDQLDALKKCSNQRIGVCLTHPFHFISLSLYIKEKGGSLAPIHPSTPKEAALRQAEKASCHLLLYGSLEEVIYLPNDLEEQSGVLVQMSSGTTGEPKCIERSWQSIEEELDSYVRQLPFGVDVTPLITCPITHSFGLISGVLAALKRNVEPVIITNLYPHYTINKCKEYPKHVLYGSPTFIHTLVQLLPSKQRIHAVMTSGMFFPDSWFSLLHRASTHVYQQYGCSEVGCISIHPDVSHPSEMGLPLSHLIVETGKQEQPKEIVVQLGRTVVYTKDIGYVNEDGLLCLLGRMDDMINVAGLNVYPQEVEDVLLQEPRVEEAVVYKKADSFAGERVCVTFTACERIDPIQLREWCKMRLAPHQIPIQFHQVDYIPTLPNGKISRKLVKEMEYESTRN</sequence>
<dbReference type="InterPro" id="IPR042099">
    <property type="entry name" value="ANL_N_sf"/>
</dbReference>
<dbReference type="Pfam" id="PF13193">
    <property type="entry name" value="AMP-binding_C"/>
    <property type="match status" value="1"/>
</dbReference>